<comment type="caution">
    <text evidence="3">The sequence shown here is derived from an EMBL/GenBank/DDBJ whole genome shotgun (WGS) entry which is preliminary data.</text>
</comment>
<dbReference type="PANTHER" id="PTHR39639:SF1">
    <property type="entry name" value="DUF262 DOMAIN-CONTAINING PROTEIN"/>
    <property type="match status" value="1"/>
</dbReference>
<accession>A0A427YER4</accession>
<feature type="compositionally biased region" description="Low complexity" evidence="1">
    <location>
        <begin position="492"/>
        <end position="503"/>
    </location>
</feature>
<dbReference type="EMBL" id="RSCD01000013">
    <property type="protein sequence ID" value="RSH89444.1"/>
    <property type="molecule type" value="Genomic_DNA"/>
</dbReference>
<protein>
    <recommendedName>
        <fullName evidence="2">GmrSD restriction endonucleases N-terminal domain-containing protein</fullName>
    </recommendedName>
</protein>
<evidence type="ECO:0000313" key="3">
    <source>
        <dbReference type="EMBL" id="RSH89444.1"/>
    </source>
</evidence>
<dbReference type="InterPro" id="IPR004919">
    <property type="entry name" value="GmrSD_N"/>
</dbReference>
<reference evidence="3 4" key="1">
    <citation type="submission" date="2018-11" db="EMBL/GenBank/DDBJ databases">
        <title>Genome sequence of Saitozyma podzolica DSM 27192.</title>
        <authorList>
            <person name="Aliyu H."/>
            <person name="Gorte O."/>
            <person name="Ochsenreither K."/>
        </authorList>
    </citation>
    <scope>NUCLEOTIDE SEQUENCE [LARGE SCALE GENOMIC DNA]</scope>
    <source>
        <strain evidence="3 4">DSM 27192</strain>
    </source>
</reference>
<organism evidence="3 4">
    <name type="scientific">Saitozyma podzolica</name>
    <dbReference type="NCBI Taxonomy" id="1890683"/>
    <lineage>
        <taxon>Eukaryota</taxon>
        <taxon>Fungi</taxon>
        <taxon>Dikarya</taxon>
        <taxon>Basidiomycota</taxon>
        <taxon>Agaricomycotina</taxon>
        <taxon>Tremellomycetes</taxon>
        <taxon>Tremellales</taxon>
        <taxon>Trimorphomycetaceae</taxon>
        <taxon>Saitozyma</taxon>
    </lineage>
</organism>
<proteinExistence type="predicted"/>
<evidence type="ECO:0000313" key="4">
    <source>
        <dbReference type="Proteomes" id="UP000279259"/>
    </source>
</evidence>
<evidence type="ECO:0000256" key="1">
    <source>
        <dbReference type="SAM" id="MobiDB-lite"/>
    </source>
</evidence>
<dbReference type="PANTHER" id="PTHR39639">
    <property type="entry name" value="CHROMOSOME 16, WHOLE GENOME SHOTGUN SEQUENCE"/>
    <property type="match status" value="1"/>
</dbReference>
<feature type="compositionally biased region" description="Pro residues" evidence="1">
    <location>
        <begin position="504"/>
        <end position="516"/>
    </location>
</feature>
<feature type="compositionally biased region" description="Polar residues" evidence="1">
    <location>
        <begin position="418"/>
        <end position="428"/>
    </location>
</feature>
<sequence length="549" mass="61183">MPTTRTQYDVSDDDLDELEDGVDDDVKPDIGLLHGQLTKPRHVTLSCKQLHEMIHHGNVDLCPEYQRDVVWPESKMLGLIQSLFLNYYIPPIIFAVDHNEEGEEKRVTIDGKQRCTAIVRFMDGEIPYVPPGTRRKLYYRGTRGRGEPLPNGLKNRFDMTNVVAVEYDHIADETQRDIFQRVQLGVALSAAEKLQAIPGPWGTWIGELLKKYILPEGTLSDAIPWDTKRGKPFQAVASMVLLCHDLTRTSPPTSTEMHKWLERSDGPDAGFKRKMDKVLSLFVTIAIDYFGIALESVKAQKVAPVEIWFAGLLIFIRMSTTPVAQLAKEIGDMRKYVRSLHKDIFSNTTVTRSFFDYLGKLRPYKLGAGEQVAAVEWESEDPENAATVAKKRKREAAEEAADPDYRGAPVARTDKSAVVQSTRSKAQVTTNGGGGSSSTTRPRVSVTPAAPPPRPAMDTPTAPPSNLPATFGQPAHHAPNPYEASYGSAQSQQQRYQNNQPPRYHAPPMNPNPNPNQPYGANAQAMYLQMQQQQRAAAQQYGQYQGSGR</sequence>
<dbReference type="STRING" id="1890683.A0A427YER4"/>
<feature type="compositionally biased region" description="Low complexity" evidence="1">
    <location>
        <begin position="437"/>
        <end position="448"/>
    </location>
</feature>
<dbReference type="AlphaFoldDB" id="A0A427YER4"/>
<evidence type="ECO:0000259" key="2">
    <source>
        <dbReference type="Pfam" id="PF03235"/>
    </source>
</evidence>
<name>A0A427YER4_9TREE</name>
<dbReference type="Pfam" id="PF03235">
    <property type="entry name" value="GmrSD_N"/>
    <property type="match status" value="1"/>
</dbReference>
<feature type="compositionally biased region" description="Pro residues" evidence="1">
    <location>
        <begin position="449"/>
        <end position="466"/>
    </location>
</feature>
<dbReference type="Proteomes" id="UP000279259">
    <property type="component" value="Unassembled WGS sequence"/>
</dbReference>
<feature type="domain" description="GmrSD restriction endonucleases N-terminal" evidence="2">
    <location>
        <begin position="55"/>
        <end position="137"/>
    </location>
</feature>
<gene>
    <name evidence="3" type="ORF">EHS25_001993</name>
</gene>
<feature type="region of interest" description="Disordered" evidence="1">
    <location>
        <begin position="391"/>
        <end position="524"/>
    </location>
</feature>
<dbReference type="OrthoDB" id="5419821at2759"/>
<keyword evidence="4" id="KW-1185">Reference proteome</keyword>